<dbReference type="Proteomes" id="UP001200470">
    <property type="component" value="Unassembled WGS sequence"/>
</dbReference>
<accession>A0ABS9CCI2</accession>
<reference evidence="1 2" key="1">
    <citation type="submission" date="2020-12" db="EMBL/GenBank/DDBJ databases">
        <title>Whole genome sequences of gut porcine anaerobes.</title>
        <authorList>
            <person name="Kubasova T."/>
            <person name="Jahodarova E."/>
            <person name="Rychlik I."/>
        </authorList>
    </citation>
    <scope>NUCLEOTIDE SEQUENCE [LARGE SCALE GENOMIC DNA]</scope>
    <source>
        <strain evidence="1 2">An925</strain>
    </source>
</reference>
<sequence>MEKKKYIRPAITVYNITPSVILAGSSLEKASDGDYGGLNGEYYGD</sequence>
<dbReference type="RefSeq" id="WP_301637374.1">
    <property type="nucleotide sequence ID" value="NZ_JADYTN010000002.1"/>
</dbReference>
<evidence type="ECO:0000313" key="2">
    <source>
        <dbReference type="Proteomes" id="UP001200470"/>
    </source>
</evidence>
<evidence type="ECO:0008006" key="3">
    <source>
        <dbReference type="Google" id="ProtNLM"/>
    </source>
</evidence>
<gene>
    <name evidence="1" type="ORF">I6E12_01645</name>
</gene>
<organism evidence="1 2">
    <name type="scientific">Xylanibacter brevis</name>
    <dbReference type="NCBI Taxonomy" id="83231"/>
    <lineage>
        <taxon>Bacteria</taxon>
        <taxon>Pseudomonadati</taxon>
        <taxon>Bacteroidota</taxon>
        <taxon>Bacteroidia</taxon>
        <taxon>Bacteroidales</taxon>
        <taxon>Prevotellaceae</taxon>
        <taxon>Xylanibacter</taxon>
    </lineage>
</organism>
<evidence type="ECO:0000313" key="1">
    <source>
        <dbReference type="EMBL" id="MCF2562822.1"/>
    </source>
</evidence>
<keyword evidence="2" id="KW-1185">Reference proteome</keyword>
<protein>
    <recommendedName>
        <fullName evidence="3">Lasso RiPP family leader peptide-containing protein</fullName>
    </recommendedName>
</protein>
<comment type="caution">
    <text evidence="1">The sequence shown here is derived from an EMBL/GenBank/DDBJ whole genome shotgun (WGS) entry which is preliminary data.</text>
</comment>
<proteinExistence type="predicted"/>
<name>A0ABS9CCI2_9BACT</name>
<dbReference type="EMBL" id="JADYTN010000002">
    <property type="protein sequence ID" value="MCF2562822.1"/>
    <property type="molecule type" value="Genomic_DNA"/>
</dbReference>